<sequence length="73" mass="7944">MAGEGKILKQLTSFERTIFQIGEKAFDRHSRDCSHQIPKGSGTDLCGLTGDKCAFQMCPLLAPDGEEKANEGE</sequence>
<reference evidence="1 2" key="1">
    <citation type="journal article" date="2016" name="Sci. Rep.">
        <title>Metabolic traits of an uncultured archaeal lineage -MSBL1- from brine pools of the Red Sea.</title>
        <authorList>
            <person name="Mwirichia R."/>
            <person name="Alam I."/>
            <person name="Rashid M."/>
            <person name="Vinu M."/>
            <person name="Ba-Alawi W."/>
            <person name="Anthony Kamau A."/>
            <person name="Kamanda Ngugi D."/>
            <person name="Goker M."/>
            <person name="Klenk H.P."/>
            <person name="Bajic V."/>
            <person name="Stingl U."/>
        </authorList>
    </citation>
    <scope>NUCLEOTIDE SEQUENCE [LARGE SCALE GENOMIC DNA]</scope>
    <source>
        <strain evidence="1">SCGC-AAA259O05</strain>
    </source>
</reference>
<dbReference type="AlphaFoldDB" id="A0A133V4E5"/>
<name>A0A133V4E5_9EURY</name>
<protein>
    <submittedName>
        <fullName evidence="1">Uncharacterized protein</fullName>
    </submittedName>
</protein>
<evidence type="ECO:0000313" key="1">
    <source>
        <dbReference type="EMBL" id="KXB01315.1"/>
    </source>
</evidence>
<accession>A0A133V4E5</accession>
<dbReference type="Proteomes" id="UP000070344">
    <property type="component" value="Unassembled WGS sequence"/>
</dbReference>
<gene>
    <name evidence="1" type="ORF">AKJ41_02060</name>
</gene>
<evidence type="ECO:0000313" key="2">
    <source>
        <dbReference type="Proteomes" id="UP000070344"/>
    </source>
</evidence>
<comment type="caution">
    <text evidence="1">The sequence shown here is derived from an EMBL/GenBank/DDBJ whole genome shotgun (WGS) entry which is preliminary data.</text>
</comment>
<organism evidence="1 2">
    <name type="scientific">candidate division MSBL1 archaeon SCGC-AAA259O05</name>
    <dbReference type="NCBI Taxonomy" id="1698271"/>
    <lineage>
        <taxon>Archaea</taxon>
        <taxon>Methanobacteriati</taxon>
        <taxon>Methanobacteriota</taxon>
        <taxon>candidate division MSBL1</taxon>
    </lineage>
</organism>
<keyword evidence="2" id="KW-1185">Reference proteome</keyword>
<dbReference type="EMBL" id="LHXV01000017">
    <property type="protein sequence ID" value="KXB01315.1"/>
    <property type="molecule type" value="Genomic_DNA"/>
</dbReference>
<proteinExistence type="predicted"/>